<proteinExistence type="predicted"/>
<keyword evidence="3" id="KW-1185">Reference proteome</keyword>
<evidence type="ECO:0000313" key="3">
    <source>
        <dbReference type="Proteomes" id="UP000279259"/>
    </source>
</evidence>
<feature type="compositionally biased region" description="Low complexity" evidence="1">
    <location>
        <begin position="522"/>
        <end position="534"/>
    </location>
</feature>
<name>A0A427YKC8_9TREE</name>
<feature type="compositionally biased region" description="Polar residues" evidence="1">
    <location>
        <begin position="156"/>
        <end position="166"/>
    </location>
</feature>
<feature type="compositionally biased region" description="Pro residues" evidence="1">
    <location>
        <begin position="33"/>
        <end position="47"/>
    </location>
</feature>
<feature type="region of interest" description="Disordered" evidence="1">
    <location>
        <begin position="1"/>
        <end position="53"/>
    </location>
</feature>
<evidence type="ECO:0000256" key="1">
    <source>
        <dbReference type="SAM" id="MobiDB-lite"/>
    </source>
</evidence>
<dbReference type="Proteomes" id="UP000279259">
    <property type="component" value="Unassembled WGS sequence"/>
</dbReference>
<feature type="region of interest" description="Disordered" evidence="1">
    <location>
        <begin position="70"/>
        <end position="92"/>
    </location>
</feature>
<feature type="compositionally biased region" description="Low complexity" evidence="1">
    <location>
        <begin position="1"/>
        <end position="32"/>
    </location>
</feature>
<feature type="compositionally biased region" description="Polar residues" evidence="1">
    <location>
        <begin position="175"/>
        <end position="185"/>
    </location>
</feature>
<reference evidence="2 3" key="1">
    <citation type="submission" date="2018-11" db="EMBL/GenBank/DDBJ databases">
        <title>Genome sequence of Saitozyma podzolica DSM 27192.</title>
        <authorList>
            <person name="Aliyu H."/>
            <person name="Gorte O."/>
            <person name="Ochsenreither K."/>
        </authorList>
    </citation>
    <scope>NUCLEOTIDE SEQUENCE [LARGE SCALE GENOMIC DNA]</scope>
    <source>
        <strain evidence="2 3">DSM 27192</strain>
    </source>
</reference>
<organism evidence="2 3">
    <name type="scientific">Saitozyma podzolica</name>
    <dbReference type="NCBI Taxonomy" id="1890683"/>
    <lineage>
        <taxon>Eukaryota</taxon>
        <taxon>Fungi</taxon>
        <taxon>Dikarya</taxon>
        <taxon>Basidiomycota</taxon>
        <taxon>Agaricomycotina</taxon>
        <taxon>Tremellomycetes</taxon>
        <taxon>Tremellales</taxon>
        <taxon>Trimorphomycetaceae</taxon>
        <taxon>Saitozyma</taxon>
    </lineage>
</organism>
<feature type="compositionally biased region" description="Basic and acidic residues" evidence="1">
    <location>
        <begin position="74"/>
        <end position="92"/>
    </location>
</feature>
<feature type="compositionally biased region" description="Low complexity" evidence="1">
    <location>
        <begin position="485"/>
        <end position="498"/>
    </location>
</feature>
<protein>
    <submittedName>
        <fullName evidence="2">Uncharacterized protein</fullName>
    </submittedName>
</protein>
<sequence length="626" mass="66428">MSLSPPLSTSSNSTSLRSPLGAMSASSASPSLLTPPPTICDPSPTPTPLQTKEHRLTVVVDEGIIDPGWAGYGMRDDKWDSESEPDLGHWDEDGRAPYQISLSAQLAVGGVSTEVSHLPATVSPVIPNFPGPIETPANYTSATLSLPPTFDERVESPSSAIVTSQSKSRDDDTPPATSTTCTSNFRPRKLRSRSHISEKTAPLTQEPVTLARDNTTIVSPSSIPMTVSTGLDKDKSSSPIQAAMFRPAEVVIHTRAPSAHYNLLRPDGSIDTRGSWQGVSQGHWDMRRVRYCHPTTVTPAQQSAEPVHPPAVSAQADEGHRSAYRDGAHQHATPRHDSSHATPRPALRHSYSDITPSPTKRTKSVSFNLPSSTSNYLPPPPMRRAITSPSSSSGSNSWPPTSLPSSSPVGSKLPPGLWTKTSVPTSPHPSPSATPSLRFQYWSPMGRGSSLHCSSPHPSSPLSGQFGVPLQPPCNFSSTPPRMFSPSSLSPITVSSPVTLPPLSTPTANFPPSFTPTPPPTATETASVSPTTPSGGLYIDGQLQSPSRTRRTVRNSTKVGIPHTLGSDRSCVVRSAAHGDTLTKTPSPKANPSQLPNGIPPSGAKKRTLESLFMGPDEVWSSNEEA</sequence>
<feature type="compositionally biased region" description="Low complexity" evidence="1">
    <location>
        <begin position="449"/>
        <end position="463"/>
    </location>
</feature>
<dbReference type="OrthoDB" id="10433216at2759"/>
<feature type="compositionally biased region" description="Low complexity" evidence="1">
    <location>
        <begin position="388"/>
        <end position="425"/>
    </location>
</feature>
<accession>A0A427YKC8</accession>
<comment type="caution">
    <text evidence="2">The sequence shown here is derived from an EMBL/GenBank/DDBJ whole genome shotgun (WGS) entry which is preliminary data.</text>
</comment>
<gene>
    <name evidence="2" type="ORF">EHS25_009857</name>
</gene>
<dbReference type="EMBL" id="RSCD01000008">
    <property type="protein sequence ID" value="RSH91558.1"/>
    <property type="molecule type" value="Genomic_DNA"/>
</dbReference>
<evidence type="ECO:0000313" key="2">
    <source>
        <dbReference type="EMBL" id="RSH91558.1"/>
    </source>
</evidence>
<feature type="compositionally biased region" description="Basic and acidic residues" evidence="1">
    <location>
        <begin position="317"/>
        <end position="339"/>
    </location>
</feature>
<dbReference type="AlphaFoldDB" id="A0A427YKC8"/>
<feature type="region of interest" description="Disordered" evidence="1">
    <location>
        <begin position="298"/>
        <end position="606"/>
    </location>
</feature>
<feature type="region of interest" description="Disordered" evidence="1">
    <location>
        <begin position="150"/>
        <end position="192"/>
    </location>
</feature>
<feature type="compositionally biased region" description="Polar residues" evidence="1">
    <location>
        <begin position="582"/>
        <end position="596"/>
    </location>
</feature>
<feature type="compositionally biased region" description="Polar residues" evidence="1">
    <location>
        <begin position="352"/>
        <end position="376"/>
    </location>
</feature>